<dbReference type="AlphaFoldDB" id="A0A0D2WN24"/>
<keyword evidence="2" id="KW-0812">Transmembrane</keyword>
<evidence type="ECO:0000256" key="1">
    <source>
        <dbReference type="SAM" id="MobiDB-lite"/>
    </source>
</evidence>
<feature type="compositionally biased region" description="Low complexity" evidence="1">
    <location>
        <begin position="27"/>
        <end position="51"/>
    </location>
</feature>
<accession>A0A0D2WN24</accession>
<dbReference type="Proteomes" id="UP000008743">
    <property type="component" value="Unassembled WGS sequence"/>
</dbReference>
<evidence type="ECO:0000313" key="4">
    <source>
        <dbReference type="Proteomes" id="UP000008743"/>
    </source>
</evidence>
<name>A0A0D2WN24_CAPO3</name>
<dbReference type="EMBL" id="KE346362">
    <property type="protein sequence ID" value="KJE91697.1"/>
    <property type="molecule type" value="Genomic_DNA"/>
</dbReference>
<sequence>MEPRNELAEWAEKHGSVANDDPPKVSPPSSEYGIASSSSATSHSLVGSGSRSSHDHASASITASRSKTSYSFGPSPDGSATPRSAKLGSRSKTSQSAVSSPAVIWSRLKGLVSSSSTSASSASMPEANLGDQYFMPDELDMNTDDYNPMKDIMQHSMSSSVTMPLPMSVSKPQRRASRPAPRSNRESCVYTWRFKVIFLFLLCLIVLVLLVNPYVRVLL</sequence>
<protein>
    <submittedName>
        <fullName evidence="3">Uncharacterized protein</fullName>
    </submittedName>
</protein>
<feature type="compositionally biased region" description="Polar residues" evidence="1">
    <location>
        <begin position="59"/>
        <end position="72"/>
    </location>
</feature>
<keyword evidence="2" id="KW-0472">Membrane</keyword>
<keyword evidence="4" id="KW-1185">Reference proteome</keyword>
<feature type="region of interest" description="Disordered" evidence="1">
    <location>
        <begin position="1"/>
        <end position="99"/>
    </location>
</feature>
<proteinExistence type="predicted"/>
<feature type="transmembrane region" description="Helical" evidence="2">
    <location>
        <begin position="192"/>
        <end position="215"/>
    </location>
</feature>
<dbReference type="InParanoid" id="A0A0D2WN24"/>
<feature type="region of interest" description="Disordered" evidence="1">
    <location>
        <begin position="163"/>
        <end position="182"/>
    </location>
</feature>
<evidence type="ECO:0000313" key="3">
    <source>
        <dbReference type="EMBL" id="KJE91698.1"/>
    </source>
</evidence>
<dbReference type="RefSeq" id="XP_004349547.2">
    <property type="nucleotide sequence ID" value="XM_004349497.2"/>
</dbReference>
<dbReference type="EMBL" id="KE346362">
    <property type="protein sequence ID" value="KJE91698.1"/>
    <property type="molecule type" value="Genomic_DNA"/>
</dbReference>
<feature type="compositionally biased region" description="Polar residues" evidence="1">
    <location>
        <begin position="90"/>
        <end position="99"/>
    </location>
</feature>
<keyword evidence="2" id="KW-1133">Transmembrane helix</keyword>
<feature type="compositionally biased region" description="Basic and acidic residues" evidence="1">
    <location>
        <begin position="1"/>
        <end position="15"/>
    </location>
</feature>
<reference evidence="4" key="1">
    <citation type="submission" date="2011-02" db="EMBL/GenBank/DDBJ databases">
        <title>The Genome Sequence of Capsaspora owczarzaki ATCC 30864.</title>
        <authorList>
            <person name="Russ C."/>
            <person name="Cuomo C."/>
            <person name="Burger G."/>
            <person name="Gray M.W."/>
            <person name="Holland P.W.H."/>
            <person name="King N."/>
            <person name="Lang F.B.F."/>
            <person name="Roger A.J."/>
            <person name="Ruiz-Trillo I."/>
            <person name="Young S.K."/>
            <person name="Zeng Q."/>
            <person name="Gargeya S."/>
            <person name="Alvarado L."/>
            <person name="Berlin A."/>
            <person name="Chapman S.B."/>
            <person name="Chen Z."/>
            <person name="Freedman E."/>
            <person name="Gellesch M."/>
            <person name="Goldberg J."/>
            <person name="Griggs A."/>
            <person name="Gujja S."/>
            <person name="Heilman E."/>
            <person name="Heiman D."/>
            <person name="Howarth C."/>
            <person name="Mehta T."/>
            <person name="Neiman D."/>
            <person name="Pearson M."/>
            <person name="Roberts A."/>
            <person name="Saif S."/>
            <person name="Shea T."/>
            <person name="Shenoy N."/>
            <person name="Sisk P."/>
            <person name="Stolte C."/>
            <person name="Sykes S."/>
            <person name="White J."/>
            <person name="Yandava C."/>
            <person name="Haas B."/>
            <person name="Nusbaum C."/>
            <person name="Birren B."/>
        </authorList>
    </citation>
    <scope>NUCLEOTIDE SEQUENCE</scope>
    <source>
        <strain evidence="4">ATCC 30864</strain>
    </source>
</reference>
<evidence type="ECO:0000256" key="2">
    <source>
        <dbReference type="SAM" id="Phobius"/>
    </source>
</evidence>
<gene>
    <name evidence="3" type="ORF">CAOG_002794</name>
</gene>
<organism evidence="3 4">
    <name type="scientific">Capsaspora owczarzaki (strain ATCC 30864)</name>
    <dbReference type="NCBI Taxonomy" id="595528"/>
    <lineage>
        <taxon>Eukaryota</taxon>
        <taxon>Filasterea</taxon>
        <taxon>Capsaspora</taxon>
    </lineage>
</organism>
<reference evidence="3" key="2">
    <citation type="submission" date="2011-02" db="EMBL/GenBank/DDBJ databases">
        <title>The Genome Sequence of Capsaspora owczarzaki ATCC 30864.</title>
        <authorList>
            <consortium name="The Broad Institute Genome Sequencing Platform"/>
            <person name="Russ C."/>
            <person name="Cuomo C."/>
            <person name="Burger G."/>
            <person name="Gray M.W."/>
            <person name="Holland P.W.H."/>
            <person name="King N."/>
            <person name="Lang F.B.F."/>
            <person name="Roger A.J."/>
            <person name="Ruiz-Trillo I."/>
            <person name="Young S.K."/>
            <person name="Zeng Q."/>
            <person name="Gargeya S."/>
            <person name="Alvarado L."/>
            <person name="Berlin A."/>
            <person name="Chapman S.B."/>
            <person name="Chen Z."/>
            <person name="Freedman E."/>
            <person name="Gellesch M."/>
            <person name="Goldberg J."/>
            <person name="Griggs A."/>
            <person name="Gujja S."/>
            <person name="Heilman E."/>
            <person name="Heiman D."/>
            <person name="Howarth C."/>
            <person name="Mehta T."/>
            <person name="Neiman D."/>
            <person name="Pearson M."/>
            <person name="Roberts A."/>
            <person name="Saif S."/>
            <person name="Shea T."/>
            <person name="Shenoy N."/>
            <person name="Sisk P."/>
            <person name="Stolte C."/>
            <person name="Sykes S."/>
            <person name="White J."/>
            <person name="Yandava C."/>
            <person name="Haas B."/>
            <person name="Nusbaum C."/>
            <person name="Birren B."/>
        </authorList>
    </citation>
    <scope>NUCLEOTIDE SEQUENCE</scope>
    <source>
        <strain evidence="3">ATCC 30864</strain>
    </source>
</reference>